<gene>
    <name evidence="1" type="ORF">E1091_07570</name>
</gene>
<feature type="non-terminal residue" evidence="1">
    <location>
        <position position="1"/>
    </location>
</feature>
<proteinExistence type="predicted"/>
<dbReference type="PANTHER" id="PTHR10704:SF40">
    <property type="entry name" value="CARBOHYDRATE SULFOTRANSFERASE 4"/>
    <property type="match status" value="1"/>
</dbReference>
<accession>A0ABY2DJ21</accession>
<dbReference type="SUPFAM" id="SSF52540">
    <property type="entry name" value="P-loop containing nucleoside triphosphate hydrolases"/>
    <property type="match status" value="1"/>
</dbReference>
<dbReference type="Gene3D" id="3.40.50.300">
    <property type="entry name" value="P-loop containing nucleotide triphosphate hydrolases"/>
    <property type="match status" value="1"/>
</dbReference>
<comment type="caution">
    <text evidence="1">The sequence shown here is derived from an EMBL/GenBank/DDBJ whole genome shotgun (WGS) entry which is preliminary data.</text>
</comment>
<dbReference type="EMBL" id="SMKE01000194">
    <property type="protein sequence ID" value="TDB98602.1"/>
    <property type="molecule type" value="Genomic_DNA"/>
</dbReference>
<organism evidence="1 2">
    <name type="scientific">Micromonospora fluostatini</name>
    <dbReference type="NCBI Taxonomy" id="1629071"/>
    <lineage>
        <taxon>Bacteria</taxon>
        <taxon>Bacillati</taxon>
        <taxon>Actinomycetota</taxon>
        <taxon>Actinomycetes</taxon>
        <taxon>Micromonosporales</taxon>
        <taxon>Micromonosporaceae</taxon>
        <taxon>Micromonospora</taxon>
    </lineage>
</organism>
<dbReference type="Proteomes" id="UP000295626">
    <property type="component" value="Unassembled WGS sequence"/>
</dbReference>
<evidence type="ECO:0000313" key="2">
    <source>
        <dbReference type="Proteomes" id="UP000295626"/>
    </source>
</evidence>
<evidence type="ECO:0000313" key="1">
    <source>
        <dbReference type="EMBL" id="TDB98602.1"/>
    </source>
</evidence>
<protein>
    <submittedName>
        <fullName evidence="1">Sulfotransferase</fullName>
    </submittedName>
</protein>
<dbReference type="Pfam" id="PF13469">
    <property type="entry name" value="Sulfotransfer_3"/>
    <property type="match status" value="1"/>
</dbReference>
<keyword evidence="2" id="KW-1185">Reference proteome</keyword>
<dbReference type="InterPro" id="IPR027417">
    <property type="entry name" value="P-loop_NTPase"/>
</dbReference>
<reference evidence="1 2" key="1">
    <citation type="submission" date="2019-02" db="EMBL/GenBank/DDBJ databases">
        <title>Draft genome sequences of novel Actinobacteria.</title>
        <authorList>
            <person name="Sahin N."/>
            <person name="Ay H."/>
            <person name="Saygin H."/>
        </authorList>
    </citation>
    <scope>NUCLEOTIDE SEQUENCE [LARGE SCALE GENOMIC DNA]</scope>
    <source>
        <strain evidence="1 2">JCM 30529</strain>
    </source>
</reference>
<sequence length="327" mass="35582">PVRVLYLAGSGRSGSTLVTNVLGQYDGVLAAGELRYLWQRGEVDNRPCGCGQPFRDCPLWREVRREVPVERAGAIAAGLRGRLRMRGVPALLRRVRAGRRPVDPHPDDAVLTDLYAAVARHADARVVVDSSKLPPYGALLGALPGIDLRVLHVVRDPRATAFSWRRRRGLDGVADQRLMSRPPVWKAALLWSVWNAVTARIWAGDGERYLRVRYEDLTADPAGTLARIAAFAGIEPGAGPFADPATVRLAPTHSVAGNPSRHRTGLVPIRVDDQWRQGLSRWSYAVVTALTVPGLRRFGYPVRRAAQSTEVGSRGVPVGAPAGDEEG</sequence>
<dbReference type="InterPro" id="IPR051135">
    <property type="entry name" value="Gal/GlcNAc/GalNAc_ST"/>
</dbReference>
<name>A0ABY2DJ21_9ACTN</name>
<dbReference type="PANTHER" id="PTHR10704">
    <property type="entry name" value="CARBOHYDRATE SULFOTRANSFERASE"/>
    <property type="match status" value="1"/>
</dbReference>